<name>A0A7J6EGT0_CANSA</name>
<dbReference type="AlphaFoldDB" id="A0A7J6EGT0"/>
<evidence type="ECO:0000259" key="1">
    <source>
        <dbReference type="Pfam" id="PF00646"/>
    </source>
</evidence>
<sequence>MTMEEHCYPRWSDLLPEALALIFTKLPFRDKLSPSFPLVCKPWSKVVASPYCWQDIDFTTIFNDLLFVDDYEYGRVKKRSCFLKFCGESLRILKIRGAYLWRDVTTFEISVAEKLSCDHLDISCCIIEPSAIRAIGNHCKNLKRLDRNLVFVTDDSKDEDAFAIASSMPRLKHFEIAYTSVTTKGVFKILSSCPYLQYLDISECFNLTHSYNLFNHFYPGLKIVVDNFVDIVT</sequence>
<dbReference type="InterPro" id="IPR001810">
    <property type="entry name" value="F-box_dom"/>
</dbReference>
<evidence type="ECO:0000313" key="2">
    <source>
        <dbReference type="EMBL" id="KAF4357544.1"/>
    </source>
</evidence>
<dbReference type="Proteomes" id="UP000583929">
    <property type="component" value="Unassembled WGS sequence"/>
</dbReference>
<proteinExistence type="predicted"/>
<dbReference type="PANTHER" id="PTHR38926">
    <property type="entry name" value="F-BOX DOMAIN CONTAINING PROTEIN, EXPRESSED"/>
    <property type="match status" value="1"/>
</dbReference>
<dbReference type="Gene3D" id="1.20.1280.50">
    <property type="match status" value="1"/>
</dbReference>
<dbReference type="SUPFAM" id="SSF81383">
    <property type="entry name" value="F-box domain"/>
    <property type="match status" value="1"/>
</dbReference>
<accession>A0A7J6EGT0</accession>
<dbReference type="PANTHER" id="PTHR38926:SF5">
    <property type="entry name" value="F-BOX AND LEUCINE-RICH REPEAT PROTEIN 6"/>
    <property type="match status" value="1"/>
</dbReference>
<feature type="domain" description="F-box" evidence="1">
    <location>
        <begin position="11"/>
        <end position="54"/>
    </location>
</feature>
<dbReference type="Gene3D" id="3.80.10.10">
    <property type="entry name" value="Ribonuclease Inhibitor"/>
    <property type="match status" value="1"/>
</dbReference>
<dbReference type="InterPro" id="IPR036047">
    <property type="entry name" value="F-box-like_dom_sf"/>
</dbReference>
<dbReference type="Pfam" id="PF00646">
    <property type="entry name" value="F-box"/>
    <property type="match status" value="1"/>
</dbReference>
<evidence type="ECO:0000313" key="3">
    <source>
        <dbReference type="Proteomes" id="UP000583929"/>
    </source>
</evidence>
<dbReference type="EMBL" id="JAATIQ010000403">
    <property type="protein sequence ID" value="KAF4357544.1"/>
    <property type="molecule type" value="Genomic_DNA"/>
</dbReference>
<dbReference type="SUPFAM" id="SSF52047">
    <property type="entry name" value="RNI-like"/>
    <property type="match status" value="1"/>
</dbReference>
<dbReference type="InterPro" id="IPR032675">
    <property type="entry name" value="LRR_dom_sf"/>
</dbReference>
<organism evidence="2 3">
    <name type="scientific">Cannabis sativa</name>
    <name type="common">Hemp</name>
    <name type="synonym">Marijuana</name>
    <dbReference type="NCBI Taxonomy" id="3483"/>
    <lineage>
        <taxon>Eukaryota</taxon>
        <taxon>Viridiplantae</taxon>
        <taxon>Streptophyta</taxon>
        <taxon>Embryophyta</taxon>
        <taxon>Tracheophyta</taxon>
        <taxon>Spermatophyta</taxon>
        <taxon>Magnoliopsida</taxon>
        <taxon>eudicotyledons</taxon>
        <taxon>Gunneridae</taxon>
        <taxon>Pentapetalae</taxon>
        <taxon>rosids</taxon>
        <taxon>fabids</taxon>
        <taxon>Rosales</taxon>
        <taxon>Cannabaceae</taxon>
        <taxon>Cannabis</taxon>
    </lineage>
</organism>
<protein>
    <recommendedName>
        <fullName evidence="1">F-box domain-containing protein</fullName>
    </recommendedName>
</protein>
<gene>
    <name evidence="2" type="ORF">G4B88_026923</name>
</gene>
<keyword evidence="3" id="KW-1185">Reference proteome</keyword>
<reference evidence="2 3" key="1">
    <citation type="journal article" date="2020" name="bioRxiv">
        <title>Sequence and annotation of 42 cannabis genomes reveals extensive copy number variation in cannabinoid synthesis and pathogen resistance genes.</title>
        <authorList>
            <person name="Mckernan K.J."/>
            <person name="Helbert Y."/>
            <person name="Kane L.T."/>
            <person name="Ebling H."/>
            <person name="Zhang L."/>
            <person name="Liu B."/>
            <person name="Eaton Z."/>
            <person name="Mclaughlin S."/>
            <person name="Kingan S."/>
            <person name="Baybayan P."/>
            <person name="Concepcion G."/>
            <person name="Jordan M."/>
            <person name="Riva A."/>
            <person name="Barbazuk W."/>
            <person name="Harkins T."/>
        </authorList>
    </citation>
    <scope>NUCLEOTIDE SEQUENCE [LARGE SCALE GENOMIC DNA]</scope>
    <source>
        <strain evidence="3">cv. Jamaican Lion 4</strain>
        <tissue evidence="2">Leaf</tissue>
    </source>
</reference>
<comment type="caution">
    <text evidence="2">The sequence shown here is derived from an EMBL/GenBank/DDBJ whole genome shotgun (WGS) entry which is preliminary data.</text>
</comment>